<evidence type="ECO:0000259" key="1">
    <source>
        <dbReference type="PROSITE" id="PS51750"/>
    </source>
</evidence>
<proteinExistence type="predicted"/>
<sequence length="243" mass="28555">MNQLTEMFNGHQLRVIEQDNELFFLLKDVCEILNLGNPRQVKTRLEDDVISNYPIQDSLGRTQQATFINEDGLYDVILDSRKPESKCFRKWVTSEVLPSIRKTGSYEAQQPKVLSDKEQLMASMKLSIEHNEKIEQHDERITFLEETMRIDGSQEYKIKKRASKKIMEVIGGRKAPAYSEMSRQVFSAFWRDFKNHFTIPRYSELPKKQFAEGIRFIELWQPDTSLRMEIESTNQQQVIRGVI</sequence>
<name>A0ABW2EJT7_9BACI</name>
<dbReference type="EMBL" id="JBHSZV010000014">
    <property type="protein sequence ID" value="MFC7061658.1"/>
    <property type="molecule type" value="Genomic_DNA"/>
</dbReference>
<reference evidence="3" key="1">
    <citation type="journal article" date="2019" name="Int. J. Syst. Evol. Microbiol.">
        <title>The Global Catalogue of Microorganisms (GCM) 10K type strain sequencing project: providing services to taxonomists for standard genome sequencing and annotation.</title>
        <authorList>
            <consortium name="The Broad Institute Genomics Platform"/>
            <consortium name="The Broad Institute Genome Sequencing Center for Infectious Disease"/>
            <person name="Wu L."/>
            <person name="Ma J."/>
        </authorList>
    </citation>
    <scope>NUCLEOTIDE SEQUENCE [LARGE SCALE GENOMIC DNA]</scope>
    <source>
        <strain evidence="3">CGMCC 4.1621</strain>
    </source>
</reference>
<dbReference type="RefSeq" id="WP_390217013.1">
    <property type="nucleotide sequence ID" value="NZ_JBHSZV010000014.1"/>
</dbReference>
<dbReference type="InterPro" id="IPR003497">
    <property type="entry name" value="BRO_N_domain"/>
</dbReference>
<dbReference type="PANTHER" id="PTHR36180:SF2">
    <property type="entry name" value="BRO FAMILY PROTEIN"/>
    <property type="match status" value="1"/>
</dbReference>
<dbReference type="Proteomes" id="UP001596410">
    <property type="component" value="Unassembled WGS sequence"/>
</dbReference>
<comment type="caution">
    <text evidence="2">The sequence shown here is derived from an EMBL/GenBank/DDBJ whole genome shotgun (WGS) entry which is preliminary data.</text>
</comment>
<evidence type="ECO:0000313" key="2">
    <source>
        <dbReference type="EMBL" id="MFC7061658.1"/>
    </source>
</evidence>
<dbReference type="Pfam" id="PF10552">
    <property type="entry name" value="ORF6C"/>
    <property type="match status" value="1"/>
</dbReference>
<keyword evidence="3" id="KW-1185">Reference proteome</keyword>
<protein>
    <submittedName>
        <fullName evidence="2">ORF6C domain-containing protein</fullName>
    </submittedName>
</protein>
<organism evidence="2 3">
    <name type="scientific">Halobacillus seohaensis</name>
    <dbReference type="NCBI Taxonomy" id="447421"/>
    <lineage>
        <taxon>Bacteria</taxon>
        <taxon>Bacillati</taxon>
        <taxon>Bacillota</taxon>
        <taxon>Bacilli</taxon>
        <taxon>Bacillales</taxon>
        <taxon>Bacillaceae</taxon>
        <taxon>Halobacillus</taxon>
    </lineage>
</organism>
<evidence type="ECO:0000313" key="3">
    <source>
        <dbReference type="Proteomes" id="UP001596410"/>
    </source>
</evidence>
<dbReference type="InterPro" id="IPR018878">
    <property type="entry name" value="ORF6C_dom"/>
</dbReference>
<feature type="domain" description="Bro-N" evidence="1">
    <location>
        <begin position="1"/>
        <end position="104"/>
    </location>
</feature>
<accession>A0ABW2EJT7</accession>
<gene>
    <name evidence="2" type="ORF">ACFQIC_07270</name>
</gene>
<dbReference type="Pfam" id="PF02498">
    <property type="entry name" value="Bro-N"/>
    <property type="match status" value="1"/>
</dbReference>
<dbReference type="PROSITE" id="PS51750">
    <property type="entry name" value="BRO_N"/>
    <property type="match status" value="1"/>
</dbReference>
<dbReference type="SMART" id="SM01040">
    <property type="entry name" value="Bro-N"/>
    <property type="match status" value="1"/>
</dbReference>
<dbReference type="PANTHER" id="PTHR36180">
    <property type="entry name" value="DNA-BINDING PROTEIN-RELATED-RELATED"/>
    <property type="match status" value="1"/>
</dbReference>